<feature type="domain" description="Solute-binding protein family 3/N-terminal" evidence="7">
    <location>
        <begin position="85"/>
        <end position="303"/>
    </location>
</feature>
<dbReference type="Pfam" id="PF00497">
    <property type="entry name" value="SBP_bac_3"/>
    <property type="match status" value="2"/>
</dbReference>
<comment type="caution">
    <text evidence="8">The sequence shown here is derived from an EMBL/GenBank/DDBJ whole genome shotgun (WGS) entry which is preliminary data.</text>
</comment>
<feature type="chain" id="PRO_5046270393" evidence="6">
    <location>
        <begin position="31"/>
        <end position="834"/>
    </location>
</feature>
<keyword evidence="4" id="KW-0998">Cell outer membrane</keyword>
<dbReference type="PANTHER" id="PTHR35936:SF32">
    <property type="entry name" value="MEMBRANE-BOUND LYTIC MUREIN TRANSGLYCOSYLASE F"/>
    <property type="match status" value="1"/>
</dbReference>
<reference evidence="8" key="1">
    <citation type="thesis" date="2020" institute="Technische Universitat Dresden" country="Dresden, Germany">
        <title>The Agarolytic System of Microbulbifer elongatus PORT2, Isolated from Batu Karas, Pangandaran West Java Indonesia.</title>
        <authorList>
            <person name="Anggraeni S.R."/>
        </authorList>
    </citation>
    <scope>NUCLEOTIDE SEQUENCE</scope>
    <source>
        <strain evidence="8">PORT2</strain>
    </source>
</reference>
<evidence type="ECO:0000256" key="6">
    <source>
        <dbReference type="SAM" id="SignalP"/>
    </source>
</evidence>
<feature type="compositionally biased region" description="Basic and acidic residues" evidence="5">
    <location>
        <begin position="47"/>
        <end position="57"/>
    </location>
</feature>
<dbReference type="Pfam" id="PF01464">
    <property type="entry name" value="SLT"/>
    <property type="match status" value="1"/>
</dbReference>
<feature type="domain" description="Solute-binding protein family 3/N-terminal" evidence="7">
    <location>
        <begin position="310"/>
        <end position="535"/>
    </location>
</feature>
<evidence type="ECO:0000313" key="8">
    <source>
        <dbReference type="EMBL" id="MCQ3829466.1"/>
    </source>
</evidence>
<dbReference type="Gene3D" id="1.10.530.10">
    <property type="match status" value="1"/>
</dbReference>
<dbReference type="EMBL" id="JACASI010000025">
    <property type="protein sequence ID" value="MCQ3829466.1"/>
    <property type="molecule type" value="Genomic_DNA"/>
</dbReference>
<dbReference type="CDD" id="cd13403">
    <property type="entry name" value="MLTF-like"/>
    <property type="match status" value="1"/>
</dbReference>
<evidence type="ECO:0000256" key="3">
    <source>
        <dbReference type="ARBA" id="ARBA00022729"/>
    </source>
</evidence>
<gene>
    <name evidence="8" type="ORF">HXX02_08400</name>
</gene>
<evidence type="ECO:0000256" key="4">
    <source>
        <dbReference type="ARBA" id="ARBA00023237"/>
    </source>
</evidence>
<dbReference type="SUPFAM" id="SSF53955">
    <property type="entry name" value="Lysozyme-like"/>
    <property type="match status" value="1"/>
</dbReference>
<feature type="compositionally biased region" description="Low complexity" evidence="5">
    <location>
        <begin position="805"/>
        <end position="825"/>
    </location>
</feature>
<evidence type="ECO:0000256" key="1">
    <source>
        <dbReference type="ARBA" id="ARBA00004339"/>
    </source>
</evidence>
<feature type="signal peptide" evidence="6">
    <location>
        <begin position="1"/>
        <end position="30"/>
    </location>
</feature>
<dbReference type="InterPro" id="IPR023346">
    <property type="entry name" value="Lysozyme-like_dom_sf"/>
</dbReference>
<dbReference type="InterPro" id="IPR001638">
    <property type="entry name" value="Solute-binding_3/MltF_N"/>
</dbReference>
<dbReference type="Proteomes" id="UP001205566">
    <property type="component" value="Unassembled WGS sequence"/>
</dbReference>
<dbReference type="Gene3D" id="3.40.190.10">
    <property type="entry name" value="Periplasmic binding protein-like II"/>
    <property type="match status" value="4"/>
</dbReference>
<feature type="region of interest" description="Disordered" evidence="5">
    <location>
        <begin position="792"/>
        <end position="834"/>
    </location>
</feature>
<sequence length="834" mass="92980">MPMQPKTPRLSSYLLHLLLLCALAISGCHKDPTDPQADVEATESETPSDKKTAADRTYHKGPFENYVEKGDLAALEKRGSIRFVNLVTGLDTMLPRATIVTQLYFDLSGDLAKRLGLEPYWVTATTPEEALQMLEDGRADVVAANLTRTEERAERYDLSENIYRVREQLIAGKNGPDISSVDKLKDVTIIALADSTYIETAKKLVEKIPNAKLEPLVLNVGEPLDRVFDKMKSRKDAVMILDSNIVEGFLSYRDDLKAGAMVSEEEDIVWAMRKGSSELRLRINNFLTKKLIKAPVERTADWDAIKKSDIIRFLTYNGPTSYFMWKGELMGFDYDLAKAFAKKHDIELQLIAVPPEESLIEWLKKGRGDFAGASMTITPERKAQGVAFTTPYFETAQQILSNKSKPEIKTLDDLNGRTVTLRPTTAFVETAKALQKSGIKLKIEFTPPEISYEAIMNMVASGEADVTIVDAHAAKIQSMLRDTLSAGPLVSDPLPQGWMVEKKSQALLKKLDAFLSEYVKSERYAKKVKTYFEPDRTATAKLLESVTPDGDLSPYDKLVKRSARKHEFDWRLIVAQMWQESSFNPKAESPVGAQGLLQVMPRTAEEVGYPPPLFDPKRGIEAGVKYLNWVRDRFDEDLTLENRLWFSLASYNAGIGHLYDAQRLAEELGLDPNVWFDNVEKAMLKLSEPRYFKKARYGYVRGAEPVHYVQNISNIYKAYTDLKPGDVGQIHPWELPTVANLSARLELLLNQLKVSVSSPAPTCQYSHQIPFSGGHRQPIAADMWPSRVDESCLQQSSAIPAVPDPGQSSPSPRAAGGAGSTRSGSDVSASPVAY</sequence>
<dbReference type="InterPro" id="IPR008258">
    <property type="entry name" value="Transglycosylase_SLT_dom_1"/>
</dbReference>
<organism evidence="8 9">
    <name type="scientific">Microbulbifer elongatus</name>
    <dbReference type="NCBI Taxonomy" id="86173"/>
    <lineage>
        <taxon>Bacteria</taxon>
        <taxon>Pseudomonadati</taxon>
        <taxon>Pseudomonadota</taxon>
        <taxon>Gammaproteobacteria</taxon>
        <taxon>Cellvibrionales</taxon>
        <taxon>Microbulbiferaceae</taxon>
        <taxon>Microbulbifer</taxon>
    </lineage>
</organism>
<keyword evidence="4" id="KW-0472">Membrane</keyword>
<dbReference type="SMART" id="SM00062">
    <property type="entry name" value="PBPb"/>
    <property type="match status" value="2"/>
</dbReference>
<feature type="region of interest" description="Disordered" evidence="5">
    <location>
        <begin position="32"/>
        <end position="57"/>
    </location>
</feature>
<protein>
    <submittedName>
        <fullName evidence="8">Transporter substrate-binding domain-containing protein</fullName>
    </submittedName>
</protein>
<comment type="similarity">
    <text evidence="2">Belongs to the bacterial solute-binding protein 3 family.</text>
</comment>
<evidence type="ECO:0000259" key="7">
    <source>
        <dbReference type="SMART" id="SM00062"/>
    </source>
</evidence>
<proteinExistence type="inferred from homology"/>
<dbReference type="SUPFAM" id="SSF53850">
    <property type="entry name" value="Periplasmic binding protein-like II"/>
    <property type="match status" value="2"/>
</dbReference>
<evidence type="ECO:0000313" key="9">
    <source>
        <dbReference type="Proteomes" id="UP001205566"/>
    </source>
</evidence>
<comment type="subcellular location">
    <subcellularLocation>
        <location evidence="1">Cell outer membrane</location>
        <topology evidence="1">Peripheral membrane protein</topology>
    </subcellularLocation>
</comment>
<dbReference type="PROSITE" id="PS51257">
    <property type="entry name" value="PROKAR_LIPOPROTEIN"/>
    <property type="match status" value="1"/>
</dbReference>
<dbReference type="CDD" id="cd01009">
    <property type="entry name" value="PBP2_YfhD_N"/>
    <property type="match status" value="1"/>
</dbReference>
<accession>A0ABT1P007</accession>
<keyword evidence="9" id="KW-1185">Reference proteome</keyword>
<name>A0ABT1P007_9GAMM</name>
<dbReference type="PANTHER" id="PTHR35936">
    <property type="entry name" value="MEMBRANE-BOUND LYTIC MUREIN TRANSGLYCOSYLASE F"/>
    <property type="match status" value="1"/>
</dbReference>
<evidence type="ECO:0000256" key="2">
    <source>
        <dbReference type="ARBA" id="ARBA00010333"/>
    </source>
</evidence>
<keyword evidence="3 6" id="KW-0732">Signal</keyword>
<evidence type="ECO:0000256" key="5">
    <source>
        <dbReference type="SAM" id="MobiDB-lite"/>
    </source>
</evidence>